<feature type="domain" description="Fatty acid desaturase" evidence="6">
    <location>
        <begin position="26"/>
        <end position="121"/>
    </location>
</feature>
<feature type="transmembrane region" description="Helical" evidence="5">
    <location>
        <begin position="50"/>
        <end position="68"/>
    </location>
</feature>
<evidence type="ECO:0000313" key="8">
    <source>
        <dbReference type="Proteomes" id="UP000694559"/>
    </source>
</evidence>
<keyword evidence="5" id="KW-0812">Transmembrane</keyword>
<dbReference type="GeneTree" id="ENSGT00950000182990"/>
<keyword evidence="3" id="KW-0443">Lipid metabolism</keyword>
<evidence type="ECO:0000256" key="4">
    <source>
        <dbReference type="ARBA" id="ARBA00023160"/>
    </source>
</evidence>
<accession>A0A8C6V7A6</accession>
<dbReference type="GO" id="GO:0016020">
    <property type="term" value="C:membrane"/>
    <property type="evidence" value="ECO:0007669"/>
    <property type="project" value="TreeGrafter"/>
</dbReference>
<dbReference type="Ensembl" id="ENSNNAT00000001550.1">
    <property type="protein sequence ID" value="ENSNNAP00000001471.1"/>
    <property type="gene ID" value="ENSNNAG00000001046.1"/>
</dbReference>
<dbReference type="OrthoDB" id="260091at2759"/>
<keyword evidence="5" id="KW-1133">Transmembrane helix</keyword>
<evidence type="ECO:0000256" key="1">
    <source>
        <dbReference type="ARBA" id="ARBA00022516"/>
    </source>
</evidence>
<evidence type="ECO:0000259" key="6">
    <source>
        <dbReference type="Pfam" id="PF00487"/>
    </source>
</evidence>
<evidence type="ECO:0000313" key="7">
    <source>
        <dbReference type="Ensembl" id="ENSNNAP00000001471.1"/>
    </source>
</evidence>
<evidence type="ECO:0000256" key="5">
    <source>
        <dbReference type="SAM" id="Phobius"/>
    </source>
</evidence>
<dbReference type="AlphaFoldDB" id="A0A8C6V7A6"/>
<keyword evidence="8" id="KW-1185">Reference proteome</keyword>
<reference evidence="7" key="1">
    <citation type="submission" date="2025-08" db="UniProtKB">
        <authorList>
            <consortium name="Ensembl"/>
        </authorList>
    </citation>
    <scope>IDENTIFICATION</scope>
</reference>
<evidence type="ECO:0000256" key="3">
    <source>
        <dbReference type="ARBA" id="ARBA00023098"/>
    </source>
</evidence>
<dbReference type="Pfam" id="PF00487">
    <property type="entry name" value="FA_desaturase"/>
    <property type="match status" value="1"/>
</dbReference>
<dbReference type="GO" id="GO:0006633">
    <property type="term" value="P:fatty acid biosynthetic process"/>
    <property type="evidence" value="ECO:0007669"/>
    <property type="project" value="UniProtKB-KW"/>
</dbReference>
<keyword evidence="5" id="KW-0472">Membrane</keyword>
<protein>
    <recommendedName>
        <fullName evidence="6">Fatty acid desaturase domain-containing protein</fullName>
    </recommendedName>
</protein>
<dbReference type="OMA" id="SAQWXHE"/>
<evidence type="ECO:0000256" key="2">
    <source>
        <dbReference type="ARBA" id="ARBA00022832"/>
    </source>
</evidence>
<sequence>MLVHDFHELRMKVKKMGLLKSSVPFFAFMFLHAFLLDMASWFTIWYFGKSWVPFLIGVAMFTVTQLSATCNVGESLFNDWFTGHLNFQIEHHLFPTMPRHNYYKVVPLMKSLCAKHNIKYECKPLLSAFADVVRSLKESGKVWYNAYYQD</sequence>
<dbReference type="InterPro" id="IPR005804">
    <property type="entry name" value="FA_desaturase_dom"/>
</dbReference>
<proteinExistence type="predicted"/>
<dbReference type="PANTHER" id="PTHR19353">
    <property type="entry name" value="FATTY ACID DESATURASE 2"/>
    <property type="match status" value="1"/>
</dbReference>
<organism evidence="7 8">
    <name type="scientific">Naja naja</name>
    <name type="common">Indian cobra</name>
    <dbReference type="NCBI Taxonomy" id="35670"/>
    <lineage>
        <taxon>Eukaryota</taxon>
        <taxon>Metazoa</taxon>
        <taxon>Chordata</taxon>
        <taxon>Craniata</taxon>
        <taxon>Vertebrata</taxon>
        <taxon>Euteleostomi</taxon>
        <taxon>Lepidosauria</taxon>
        <taxon>Squamata</taxon>
        <taxon>Bifurcata</taxon>
        <taxon>Unidentata</taxon>
        <taxon>Episquamata</taxon>
        <taxon>Toxicofera</taxon>
        <taxon>Serpentes</taxon>
        <taxon>Colubroidea</taxon>
        <taxon>Elapidae</taxon>
        <taxon>Elapinae</taxon>
        <taxon>Naja</taxon>
    </lineage>
</organism>
<dbReference type="PANTHER" id="PTHR19353:SF57">
    <property type="entry name" value="ACYL-COA (8-3)-DESATURASE"/>
    <property type="match status" value="1"/>
</dbReference>
<name>A0A8C6V7A6_NAJNA</name>
<dbReference type="Proteomes" id="UP000694559">
    <property type="component" value="Unplaced"/>
</dbReference>
<feature type="transmembrane region" description="Helical" evidence="5">
    <location>
        <begin position="21"/>
        <end position="44"/>
    </location>
</feature>
<keyword evidence="2" id="KW-0276">Fatty acid metabolism</keyword>
<keyword evidence="4" id="KW-0275">Fatty acid biosynthesis</keyword>
<reference evidence="7" key="2">
    <citation type="submission" date="2025-09" db="UniProtKB">
        <authorList>
            <consortium name="Ensembl"/>
        </authorList>
    </citation>
    <scope>IDENTIFICATION</scope>
</reference>
<dbReference type="GO" id="GO:0016717">
    <property type="term" value="F:oxidoreductase activity, acting on paired donors, with oxidation of a pair of donors resulting in the reduction of molecular oxygen to two molecules of water"/>
    <property type="evidence" value="ECO:0007669"/>
    <property type="project" value="TreeGrafter"/>
</dbReference>
<dbReference type="InterPro" id="IPR012171">
    <property type="entry name" value="Fatty_acid_desaturase"/>
</dbReference>
<keyword evidence="1" id="KW-0444">Lipid biosynthesis</keyword>